<reference evidence="3 4" key="1">
    <citation type="submission" date="2015-02" db="EMBL/GenBank/DDBJ databases">
        <title>Single-cell genomics of uncultivated deep-branching MTB reveals a conserved set of magnetosome genes.</title>
        <authorList>
            <person name="Kolinko S."/>
            <person name="Richter M."/>
            <person name="Glockner F.O."/>
            <person name="Brachmann A."/>
            <person name="Schuler D."/>
        </authorList>
    </citation>
    <scope>NUCLEOTIDE SEQUENCE [LARGE SCALE GENOMIC DNA]</scope>
    <source>
        <strain evidence="3">SKK-01</strain>
    </source>
</reference>
<comment type="caution">
    <text evidence="3">The sequence shown here is derived from an EMBL/GenBank/DDBJ whole genome shotgun (WGS) entry which is preliminary data.</text>
</comment>
<dbReference type="InterPro" id="IPR037024">
    <property type="entry name" value="NiFe_Hase_small_N_sf"/>
</dbReference>
<dbReference type="PANTHER" id="PTHR42845:SF1">
    <property type="entry name" value="HYDROGENASE SMALL SUBUNIT"/>
    <property type="match status" value="1"/>
</dbReference>
<dbReference type="Pfam" id="PF01058">
    <property type="entry name" value="Oxidored_q6"/>
    <property type="match status" value="1"/>
</dbReference>
<organism evidence="3 4">
    <name type="scientific">Candidatus Omnitrophus magneticus</name>
    <dbReference type="NCBI Taxonomy" id="1609969"/>
    <lineage>
        <taxon>Bacteria</taxon>
        <taxon>Pseudomonadati</taxon>
        <taxon>Candidatus Omnitrophota</taxon>
        <taxon>Candidatus Omnitrophus</taxon>
    </lineage>
</organism>
<keyword evidence="1" id="KW-0560">Oxidoreductase</keyword>
<gene>
    <name evidence="3" type="ORF">OMAG_001097</name>
</gene>
<dbReference type="GO" id="GO:0051536">
    <property type="term" value="F:iron-sulfur cluster binding"/>
    <property type="evidence" value="ECO:0007669"/>
    <property type="project" value="InterPro"/>
</dbReference>
<dbReference type="GO" id="GO:0016491">
    <property type="term" value="F:oxidoreductase activity"/>
    <property type="evidence" value="ECO:0007669"/>
    <property type="project" value="UniProtKB-KW"/>
</dbReference>
<dbReference type="InterPro" id="IPR051349">
    <property type="entry name" value="Hydrogenase_assoc-protein"/>
</dbReference>
<name>A0A0F0CNV3_9BACT</name>
<dbReference type="InterPro" id="IPR006137">
    <property type="entry name" value="NADH_UbQ_OxRdtase-like_20kDa"/>
</dbReference>
<dbReference type="AlphaFoldDB" id="A0A0F0CNV3"/>
<dbReference type="Gene3D" id="3.40.50.700">
    <property type="entry name" value="NADH:ubiquinone oxidoreductase-like, 20kDa subunit"/>
    <property type="match status" value="1"/>
</dbReference>
<dbReference type="EMBL" id="JYNY01000227">
    <property type="protein sequence ID" value="KJJ85023.1"/>
    <property type="molecule type" value="Genomic_DNA"/>
</dbReference>
<dbReference type="SUPFAM" id="SSF56770">
    <property type="entry name" value="HydA/Nqo6-like"/>
    <property type="match status" value="1"/>
</dbReference>
<evidence type="ECO:0000259" key="2">
    <source>
        <dbReference type="Pfam" id="PF01058"/>
    </source>
</evidence>
<evidence type="ECO:0000256" key="1">
    <source>
        <dbReference type="ARBA" id="ARBA00023002"/>
    </source>
</evidence>
<protein>
    <submittedName>
        <fullName evidence="3">Coenzyme F420-reducing hydrogenase, gamma subunit</fullName>
    </submittedName>
</protein>
<feature type="domain" description="NADH:ubiquinone oxidoreductase-like 20kDa subunit" evidence="2">
    <location>
        <begin position="19"/>
        <end position="153"/>
    </location>
</feature>
<dbReference type="PANTHER" id="PTHR42845">
    <property type="entry name" value="COENZYME F420-REDUCING HYDROGENASE, GAMMA SUBUNIT"/>
    <property type="match status" value="1"/>
</dbReference>
<evidence type="ECO:0000313" key="4">
    <source>
        <dbReference type="Proteomes" id="UP000033428"/>
    </source>
</evidence>
<proteinExistence type="predicted"/>
<accession>A0A0F0CNV3</accession>
<evidence type="ECO:0000313" key="3">
    <source>
        <dbReference type="EMBL" id="KJJ85023.1"/>
    </source>
</evidence>
<dbReference type="Proteomes" id="UP000033428">
    <property type="component" value="Unassembled WGS sequence"/>
</dbReference>
<sequence length="257" mass="29110">MNKETKKKVKIAFFDFADCEGCQLQLTYLNTAFLGLLDHCEIVNFREAMSERSDDYDIAFIEGSITREHDEERVKKIRENAKILIAYGACATIGGVNGMRRRYSDQEAKKIVYGDRPFHLEAGYPRAVNEVVKVDYYIHGCPTNNEETVLAIKSILLGKGYVPPTYAVCVECKMKENECMFDKGVTCMGPVTRGGCNAWCTSWGNTCYGCRGLLDDPAKEGHTEILKKYGYTMDELKQRFDLYNSCRISNEEAKKNG</sequence>
<keyword evidence="4" id="KW-1185">Reference proteome</keyword>
<dbReference type="PATRIC" id="fig|1609969.3.peg.1177"/>